<evidence type="ECO:0000256" key="7">
    <source>
        <dbReference type="PIRSR" id="PIRSR006019-2"/>
    </source>
</evidence>
<feature type="binding site" evidence="7">
    <location>
        <position position="66"/>
    </location>
    <ligand>
        <name>Zn(2+)</name>
        <dbReference type="ChEBI" id="CHEBI:29105"/>
        <note>catalytic</note>
    </ligand>
</feature>
<keyword evidence="5 7" id="KW-0862">Zinc</keyword>
<keyword evidence="10" id="KW-1185">Reference proteome</keyword>
<gene>
    <name evidence="9" type="ORF">ceV_097</name>
</gene>
<evidence type="ECO:0000256" key="1">
    <source>
        <dbReference type="ARBA" id="ARBA00001947"/>
    </source>
</evidence>
<evidence type="ECO:0000259" key="8">
    <source>
        <dbReference type="PROSITE" id="PS51747"/>
    </source>
</evidence>
<dbReference type="CDD" id="cd01286">
    <property type="entry name" value="deoxycytidylate_deaminase"/>
    <property type="match status" value="1"/>
</dbReference>
<dbReference type="InterPro" id="IPR016473">
    <property type="entry name" value="dCMP_deaminase"/>
</dbReference>
<dbReference type="PIRSF" id="PIRSF006019">
    <property type="entry name" value="dCMP_deaminase"/>
    <property type="match status" value="1"/>
</dbReference>
<sequence length="152" mass="17139">MDRPNWDTYFSELIKITAKRSTCKKLHVGCMLVKDNRIVAQGYNGFIAGCPHQSCMRDGHEVGTVHAEQNAITDCAKRGVSCNDCIAYITHYPCLNCAKLLLSSGIKHVVYLNNYNNDPLVQELFSRVKGKIRQKQLINKIESDPFTNGFND</sequence>
<comment type="similarity">
    <text evidence="2">Belongs to the cytidine and deoxycytidylate deaminase family.</text>
</comment>
<dbReference type="Proteomes" id="UP000203826">
    <property type="component" value="Segment"/>
</dbReference>
<dbReference type="OrthoDB" id="10605at10239"/>
<evidence type="ECO:0000256" key="4">
    <source>
        <dbReference type="ARBA" id="ARBA00022801"/>
    </source>
</evidence>
<accession>A0A0N9QQ67</accession>
<dbReference type="PROSITE" id="PS00903">
    <property type="entry name" value="CYT_DCMP_DEAMINASES_1"/>
    <property type="match status" value="1"/>
</dbReference>
<evidence type="ECO:0000256" key="3">
    <source>
        <dbReference type="ARBA" id="ARBA00022723"/>
    </source>
</evidence>
<protein>
    <submittedName>
        <fullName evidence="9">dCMP deaminase</fullName>
    </submittedName>
</protein>
<evidence type="ECO:0000313" key="9">
    <source>
        <dbReference type="EMBL" id="ALH23003.1"/>
    </source>
</evidence>
<dbReference type="EMBL" id="KT820662">
    <property type="protein sequence ID" value="ALH23003.1"/>
    <property type="molecule type" value="Genomic_DNA"/>
</dbReference>
<keyword evidence="4" id="KW-0378">Hydrolase</keyword>
<feature type="binding site" evidence="7">
    <location>
        <position position="97"/>
    </location>
    <ligand>
        <name>Zn(2+)</name>
        <dbReference type="ChEBI" id="CHEBI:29105"/>
        <note>catalytic</note>
    </ligand>
</feature>
<evidence type="ECO:0000256" key="5">
    <source>
        <dbReference type="ARBA" id="ARBA00022833"/>
    </source>
</evidence>
<dbReference type="InterPro" id="IPR015517">
    <property type="entry name" value="dCMP_deaminase-rel"/>
</dbReference>
<feature type="binding site" evidence="7">
    <location>
        <position position="94"/>
    </location>
    <ligand>
        <name>Zn(2+)</name>
        <dbReference type="ChEBI" id="CHEBI:29105"/>
        <note>catalytic</note>
    </ligand>
</feature>
<dbReference type="InterPro" id="IPR016193">
    <property type="entry name" value="Cytidine_deaminase-like"/>
</dbReference>
<dbReference type="Gene3D" id="3.40.140.10">
    <property type="entry name" value="Cytidine Deaminase, domain 2"/>
    <property type="match status" value="1"/>
</dbReference>
<dbReference type="Pfam" id="PF00383">
    <property type="entry name" value="dCMP_cyt_deam_1"/>
    <property type="match status" value="1"/>
</dbReference>
<name>A0A0N9QQ67_9VIRU</name>
<proteinExistence type="inferred from homology"/>
<dbReference type="InterPro" id="IPR035105">
    <property type="entry name" value="Deoxycytidylate_deaminase_dom"/>
</dbReference>
<reference evidence="9 10" key="1">
    <citation type="journal article" date="2015" name="Genome Announc.">
        <title>The 474-Kilobase-Pair Complete Genome Sequence of CeV-01B, a Virus Infecting Haptolina (Chrysochromulina) ericina (Prymnesiophyceae).</title>
        <authorList>
            <person name="Gallot-Lavallee L."/>
            <person name="Pagarete A."/>
            <person name="Legendre M."/>
            <person name="Santini S."/>
            <person name="Sandaa R.A."/>
            <person name="Himmelbauer H."/>
            <person name="Ogata H."/>
            <person name="Bratbak G."/>
            <person name="Claverie J.M."/>
        </authorList>
    </citation>
    <scope>NUCLEOTIDE SEQUENCE [LARGE SCALE GENOMIC DNA]</scope>
    <source>
        <strain evidence="9">CeV-01B</strain>
    </source>
</reference>
<dbReference type="GO" id="GO:0004132">
    <property type="term" value="F:dCMP deaminase activity"/>
    <property type="evidence" value="ECO:0007669"/>
    <property type="project" value="InterPro"/>
</dbReference>
<organism evidence="9 10">
    <name type="scientific">Chrysochromulina ericina virus CeV-01B</name>
    <dbReference type="NCBI Taxonomy" id="3070830"/>
    <lineage>
        <taxon>Viruses</taxon>
        <taxon>Varidnaviria</taxon>
        <taxon>Bamfordvirae</taxon>
        <taxon>Nucleocytoviricota</taxon>
        <taxon>Megaviricetes</taxon>
        <taxon>Imitervirales</taxon>
        <taxon>Mesomimiviridae</taxon>
        <taxon>Tethysvirus</taxon>
        <taxon>Tethysvirus raunefjordenense</taxon>
    </lineage>
</organism>
<dbReference type="GO" id="GO:0008270">
    <property type="term" value="F:zinc ion binding"/>
    <property type="evidence" value="ECO:0007669"/>
    <property type="project" value="InterPro"/>
</dbReference>
<keyword evidence="3 7" id="KW-0479">Metal-binding</keyword>
<dbReference type="GO" id="GO:0006220">
    <property type="term" value="P:pyrimidine nucleotide metabolic process"/>
    <property type="evidence" value="ECO:0007669"/>
    <property type="project" value="InterPro"/>
</dbReference>
<dbReference type="PROSITE" id="PS51747">
    <property type="entry name" value="CYT_DCMP_DEAMINASES_2"/>
    <property type="match status" value="1"/>
</dbReference>
<feature type="domain" description="CMP/dCMP-type deaminase" evidence="8">
    <location>
        <begin position="5"/>
        <end position="128"/>
    </location>
</feature>
<dbReference type="InterPro" id="IPR002125">
    <property type="entry name" value="CMP_dCMP_dom"/>
</dbReference>
<evidence type="ECO:0000256" key="2">
    <source>
        <dbReference type="ARBA" id="ARBA00006576"/>
    </source>
</evidence>
<evidence type="ECO:0000256" key="6">
    <source>
        <dbReference type="PIRSR" id="PIRSR006019-1"/>
    </source>
</evidence>
<dbReference type="PANTHER" id="PTHR11086">
    <property type="entry name" value="DEOXYCYTIDYLATE DEAMINASE-RELATED"/>
    <property type="match status" value="1"/>
</dbReference>
<dbReference type="SUPFAM" id="SSF53927">
    <property type="entry name" value="Cytidine deaminase-like"/>
    <property type="match status" value="1"/>
</dbReference>
<comment type="cofactor">
    <cofactor evidence="1 7">
        <name>Zn(2+)</name>
        <dbReference type="ChEBI" id="CHEBI:29105"/>
    </cofactor>
</comment>
<feature type="active site" description="Proton donor" evidence="6">
    <location>
        <position position="68"/>
    </location>
</feature>
<dbReference type="InterPro" id="IPR016192">
    <property type="entry name" value="APOBEC/CMP_deaminase_Zn-bd"/>
</dbReference>
<evidence type="ECO:0000313" key="10">
    <source>
        <dbReference type="Proteomes" id="UP000203826"/>
    </source>
</evidence>
<dbReference type="PANTHER" id="PTHR11086:SF18">
    <property type="entry name" value="DEOXYCYTIDYLATE DEAMINASE"/>
    <property type="match status" value="1"/>
</dbReference>
<dbReference type="KEGG" id="vg:26048964"/>